<feature type="transmembrane region" description="Helical" evidence="6">
    <location>
        <begin position="165"/>
        <end position="187"/>
    </location>
</feature>
<accession>A0A7G9LER8</accession>
<dbReference type="InterPro" id="IPR001123">
    <property type="entry name" value="LeuE-type"/>
</dbReference>
<evidence type="ECO:0000313" key="8">
    <source>
        <dbReference type="Proteomes" id="UP000515808"/>
    </source>
</evidence>
<reference evidence="7 8" key="1">
    <citation type="submission" date="2020-08" db="EMBL/GenBank/DDBJ databases">
        <title>Polaribacter sp. L12M9 isolated from gut of the Korean scallop.</title>
        <authorList>
            <person name="Jeong Y.S."/>
        </authorList>
    </citation>
    <scope>NUCLEOTIDE SEQUENCE [LARGE SCALE GENOMIC DNA]</scope>
    <source>
        <strain evidence="7 8">L12M9</strain>
    </source>
</reference>
<keyword evidence="5 6" id="KW-0472">Membrane</keyword>
<keyword evidence="8" id="KW-1185">Reference proteome</keyword>
<keyword evidence="2" id="KW-1003">Cell membrane</keyword>
<comment type="subcellular location">
    <subcellularLocation>
        <location evidence="1">Cell membrane</location>
        <topology evidence="1">Multi-pass membrane protein</topology>
    </subcellularLocation>
</comment>
<feature type="transmembrane region" description="Helical" evidence="6">
    <location>
        <begin position="21"/>
        <end position="43"/>
    </location>
</feature>
<evidence type="ECO:0000256" key="3">
    <source>
        <dbReference type="ARBA" id="ARBA00022692"/>
    </source>
</evidence>
<organism evidence="7 8">
    <name type="scientific">Polaribacter pectinis</name>
    <dbReference type="NCBI Taxonomy" id="2738844"/>
    <lineage>
        <taxon>Bacteria</taxon>
        <taxon>Pseudomonadati</taxon>
        <taxon>Bacteroidota</taxon>
        <taxon>Flavobacteriia</taxon>
        <taxon>Flavobacteriales</taxon>
        <taxon>Flavobacteriaceae</taxon>
    </lineage>
</organism>
<dbReference type="Pfam" id="PF01810">
    <property type="entry name" value="LysE"/>
    <property type="match status" value="1"/>
</dbReference>
<dbReference type="GO" id="GO:0005886">
    <property type="term" value="C:plasma membrane"/>
    <property type="evidence" value="ECO:0007669"/>
    <property type="project" value="UniProtKB-SubCell"/>
</dbReference>
<feature type="transmembrane region" description="Helical" evidence="6">
    <location>
        <begin position="49"/>
        <end position="69"/>
    </location>
</feature>
<evidence type="ECO:0000313" key="7">
    <source>
        <dbReference type="EMBL" id="QNM87117.1"/>
    </source>
</evidence>
<name>A0A7G9LER8_9FLAO</name>
<keyword evidence="3 6" id="KW-0812">Transmembrane</keyword>
<dbReference type="KEGG" id="ppec:H9W90_12460"/>
<feature type="transmembrane region" description="Helical" evidence="6">
    <location>
        <begin position="124"/>
        <end position="145"/>
    </location>
</feature>
<dbReference type="AlphaFoldDB" id="A0A7G9LER8"/>
<evidence type="ECO:0000256" key="5">
    <source>
        <dbReference type="ARBA" id="ARBA00023136"/>
    </source>
</evidence>
<evidence type="ECO:0000256" key="2">
    <source>
        <dbReference type="ARBA" id="ARBA00022475"/>
    </source>
</evidence>
<evidence type="ECO:0000256" key="1">
    <source>
        <dbReference type="ARBA" id="ARBA00004651"/>
    </source>
</evidence>
<keyword evidence="4 6" id="KW-1133">Transmembrane helix</keyword>
<proteinExistence type="predicted"/>
<dbReference type="Proteomes" id="UP000515808">
    <property type="component" value="Chromosome"/>
</dbReference>
<dbReference type="EMBL" id="CP060695">
    <property type="protein sequence ID" value="QNM87117.1"/>
    <property type="molecule type" value="Genomic_DNA"/>
</dbReference>
<gene>
    <name evidence="7" type="ORF">H9W90_12460</name>
</gene>
<feature type="transmembrane region" description="Helical" evidence="6">
    <location>
        <begin position="90"/>
        <end position="112"/>
    </location>
</feature>
<evidence type="ECO:0000256" key="6">
    <source>
        <dbReference type="SAM" id="Phobius"/>
    </source>
</evidence>
<dbReference type="GO" id="GO:0006865">
    <property type="term" value="P:amino acid transport"/>
    <property type="evidence" value="ECO:0007669"/>
    <property type="project" value="InterPro"/>
</dbReference>
<sequence>MLNMTALKVSLEKGTEAANKYALGVSLVIIPQIYIAFVLTKYITENPKILETLDKIGVVIFIFLSFYFYRESKKSKIKVEGLQSKKENPFLAGITLSVLNMFAIPFFCGTAVLLDSFNLFSFDFISILFFTIGSLIGTFYILYLYGKFAKTIQKKTGKLTKDINIILAILTALVAVFTLLKLIYTFLATS</sequence>
<protein>
    <submittedName>
        <fullName evidence="7">LysE family transporter</fullName>
    </submittedName>
</protein>
<evidence type="ECO:0000256" key="4">
    <source>
        <dbReference type="ARBA" id="ARBA00022989"/>
    </source>
</evidence>